<sequence>MRKEKRFYIIDMILMLLMLGIGIAAFYVAYLFGLLPQKWITIGAALIGVLWLIFLLLSFKKMPLWVRILRRCFVLLLCVLLGFSGYLLHKSHQTLNKVSSTTMNKDGTISKKNKLYIVSLKENKFNNINDLQNSAIGFQNGSDVDNASFMKEELRKDIPTYSETEALDYTTLFTDLENKTIQAVAISDTYYNIACANQEGLQDKLTILETYEREIKETKVQKDITKETFTVYVSGLDSMGSPDQQTRTDTNIILIVNPRANHIDMVSLPRDGYMPNTAVNNLNDKFTHTGLYGIDTSIASLENFFQIPIDYYARISFNSLIEIVDALGGIDVDVEISFCEQDENRSFKEEDLICLDKGEQTLNGKQALAYSRHRKTPGYDNPGRERAQQRIIKSIINKLMNPATALTSFNELMEIAPNYVMTNMPTSQITKFVSHELENIKPWTISSISSDNGTYSYQYTASQGNEQKFDVYLYNQEEVQWILNAYDGASHQLEMKNFSFDLNDLYKNSPKVNDDPTIVWDYMANEQ</sequence>
<reference evidence="6" key="1">
    <citation type="submission" date="2019-05" db="EMBL/GenBank/DDBJ databases">
        <title>Complete genome sequencing of Absiella argi strain JCM 30884.</title>
        <authorList>
            <person name="Sakamoto M."/>
            <person name="Murakami T."/>
            <person name="Mori H."/>
        </authorList>
    </citation>
    <scope>NUCLEOTIDE SEQUENCE [LARGE SCALE GENOMIC DNA]</scope>
    <source>
        <strain evidence="6">JCM 30884</strain>
    </source>
</reference>
<gene>
    <name evidence="5" type="ORF">Aargi30884_26340</name>
</gene>
<feature type="transmembrane region" description="Helical" evidence="3">
    <location>
        <begin position="12"/>
        <end position="33"/>
    </location>
</feature>
<dbReference type="Pfam" id="PF03816">
    <property type="entry name" value="LytR_cpsA_psr"/>
    <property type="match status" value="1"/>
</dbReference>
<comment type="similarity">
    <text evidence="1">Belongs to the LytR/CpsA/Psr (LCP) family.</text>
</comment>
<organism evidence="5 6">
    <name type="scientific">Amedibacterium intestinale</name>
    <dbReference type="NCBI Taxonomy" id="2583452"/>
    <lineage>
        <taxon>Bacteria</taxon>
        <taxon>Bacillati</taxon>
        <taxon>Bacillota</taxon>
        <taxon>Erysipelotrichia</taxon>
        <taxon>Erysipelotrichales</taxon>
        <taxon>Erysipelotrichaceae</taxon>
        <taxon>Amedibacterium</taxon>
    </lineage>
</organism>
<evidence type="ECO:0000256" key="3">
    <source>
        <dbReference type="SAM" id="Phobius"/>
    </source>
</evidence>
<dbReference type="NCBIfam" id="TIGR00350">
    <property type="entry name" value="lytR_cpsA_psr"/>
    <property type="match status" value="1"/>
</dbReference>
<evidence type="ECO:0000313" key="6">
    <source>
        <dbReference type="Proteomes" id="UP000464754"/>
    </source>
</evidence>
<dbReference type="EMBL" id="AP019695">
    <property type="protein sequence ID" value="BBK23731.1"/>
    <property type="molecule type" value="Genomic_DNA"/>
</dbReference>
<keyword evidence="2" id="KW-0175">Coiled coil</keyword>
<name>A0A6N4TMF5_9FIRM</name>
<feature type="domain" description="Cell envelope-related transcriptional attenuator" evidence="4">
    <location>
        <begin position="247"/>
        <end position="400"/>
    </location>
</feature>
<dbReference type="Gene3D" id="3.40.630.190">
    <property type="entry name" value="LCP protein"/>
    <property type="match status" value="1"/>
</dbReference>
<evidence type="ECO:0000256" key="2">
    <source>
        <dbReference type="SAM" id="Coils"/>
    </source>
</evidence>
<dbReference type="Proteomes" id="UP000464754">
    <property type="component" value="Chromosome"/>
</dbReference>
<dbReference type="Gene3D" id="3.40.190.10">
    <property type="entry name" value="Periplasmic binding protein-like II"/>
    <property type="match status" value="1"/>
</dbReference>
<dbReference type="PANTHER" id="PTHR33392">
    <property type="entry name" value="POLYISOPRENYL-TEICHOIC ACID--PEPTIDOGLYCAN TEICHOIC ACID TRANSFERASE TAGU"/>
    <property type="match status" value="1"/>
</dbReference>
<dbReference type="PANTHER" id="PTHR33392:SF6">
    <property type="entry name" value="POLYISOPRENYL-TEICHOIC ACID--PEPTIDOGLYCAN TEICHOIC ACID TRANSFERASE TAGU"/>
    <property type="match status" value="1"/>
</dbReference>
<dbReference type="RefSeq" id="WP_163052411.1">
    <property type="nucleotide sequence ID" value="NZ_AP019695.1"/>
</dbReference>
<keyword evidence="3" id="KW-0812">Transmembrane</keyword>
<keyword evidence="3" id="KW-0472">Membrane</keyword>
<feature type="transmembrane region" description="Helical" evidence="3">
    <location>
        <begin position="71"/>
        <end position="89"/>
    </location>
</feature>
<keyword evidence="6" id="KW-1185">Reference proteome</keyword>
<proteinExistence type="inferred from homology"/>
<dbReference type="KEGG" id="aarg:Aargi30884_26340"/>
<dbReference type="InterPro" id="IPR050922">
    <property type="entry name" value="LytR/CpsA/Psr_CW_biosynth"/>
</dbReference>
<evidence type="ECO:0000256" key="1">
    <source>
        <dbReference type="ARBA" id="ARBA00006068"/>
    </source>
</evidence>
<evidence type="ECO:0000313" key="5">
    <source>
        <dbReference type="EMBL" id="BBK23731.1"/>
    </source>
</evidence>
<accession>A0A6N4TMF5</accession>
<dbReference type="InterPro" id="IPR004474">
    <property type="entry name" value="LytR_CpsA_psr"/>
</dbReference>
<keyword evidence="3" id="KW-1133">Transmembrane helix</keyword>
<protein>
    <recommendedName>
        <fullName evidence="4">Cell envelope-related transcriptional attenuator domain-containing protein</fullName>
    </recommendedName>
</protein>
<evidence type="ECO:0000259" key="4">
    <source>
        <dbReference type="Pfam" id="PF03816"/>
    </source>
</evidence>
<feature type="transmembrane region" description="Helical" evidence="3">
    <location>
        <begin position="39"/>
        <end position="59"/>
    </location>
</feature>
<feature type="coiled-coil region" evidence="2">
    <location>
        <begin position="201"/>
        <end position="228"/>
    </location>
</feature>
<dbReference type="AlphaFoldDB" id="A0A6N4TMF5"/>